<dbReference type="PATRIC" id="fig|1227456.3.peg.1467"/>
<dbReference type="PANTHER" id="PTHR11101:SF80">
    <property type="entry name" value="PHOSPHATE TRANSPORTER"/>
    <property type="match status" value="1"/>
</dbReference>
<dbReference type="Pfam" id="PF01384">
    <property type="entry name" value="PHO4"/>
    <property type="match status" value="2"/>
</dbReference>
<dbReference type="InterPro" id="IPR001204">
    <property type="entry name" value="Phos_transporter"/>
</dbReference>
<comment type="similarity">
    <text evidence="3 9">Belongs to the inorganic phosphate transporter (PiT) (TC 2.A.20) family.</text>
</comment>
<evidence type="ECO:0000313" key="12">
    <source>
        <dbReference type="Proteomes" id="UP000011625"/>
    </source>
</evidence>
<comment type="subcellular location">
    <subcellularLocation>
        <location evidence="2 9">Membrane</location>
        <topology evidence="2 9">Multi-pass membrane protein</topology>
    </subcellularLocation>
</comment>
<sequence>MVSALLVAGVLVAVFVGYNIGGSSTGVAFGPAVGSRITGKTLAAVLFTAFALLGGWTVGQEVITTMGSEIVAEEFTLAASAVLLFFTGGSLLISNLFGVPASTSMTAVGAIAGLGVANGTLNQDVMFGIVSAWIVAPLVAFWIGVLLGRYIYPHLDARISFGRIEDGLFDVDRSGTIPRPRLREGATRRDIVGAAVVLIVACYNAFSAGASNTANAVAPLVGSGEIGVGAGTLLAVGAMGIGAFTIARRTLDTVGDGITDLPILAAILVSLIGATIITVLSNLGIPASLAVSMTSCIIGLGWGRASRAVTLADAAETAIEGEGRPDVSAGALVPARTSEARDGSDARERPTADGTPEGPAQGPTVGDLAAGEKPAEATNPGSATGDTPVDPVPKIGTEDPEELAAADLFDRAATGRIVTMWLLTPTISAIGSYLVFAFVL</sequence>
<evidence type="ECO:0000256" key="6">
    <source>
        <dbReference type="ARBA" id="ARBA00022692"/>
    </source>
</evidence>
<keyword evidence="4 9" id="KW-0813">Transport</keyword>
<evidence type="ECO:0000256" key="7">
    <source>
        <dbReference type="ARBA" id="ARBA00022989"/>
    </source>
</evidence>
<accession>M0N9C0</accession>
<keyword evidence="7 9" id="KW-1133">Transmembrane helix</keyword>
<dbReference type="AlphaFoldDB" id="M0N9C0"/>
<evidence type="ECO:0000256" key="4">
    <source>
        <dbReference type="ARBA" id="ARBA00022448"/>
    </source>
</evidence>
<dbReference type="GO" id="GO:0005315">
    <property type="term" value="F:phosphate transmembrane transporter activity"/>
    <property type="evidence" value="ECO:0007669"/>
    <property type="project" value="InterPro"/>
</dbReference>
<reference evidence="11 12" key="1">
    <citation type="journal article" date="2014" name="PLoS Genet.">
        <title>Phylogenetically driven sequencing of extremely halophilic archaea reveals strategies for static and dynamic osmo-response.</title>
        <authorList>
            <person name="Becker E.A."/>
            <person name="Seitzer P.M."/>
            <person name="Tritt A."/>
            <person name="Larsen D."/>
            <person name="Krusor M."/>
            <person name="Yao A.I."/>
            <person name="Wu D."/>
            <person name="Madern D."/>
            <person name="Eisen J.A."/>
            <person name="Darling A.E."/>
            <person name="Facciotti M.T."/>
        </authorList>
    </citation>
    <scope>NUCLEOTIDE SEQUENCE [LARGE SCALE GENOMIC DNA]</scope>
    <source>
        <strain evidence="11 12">DSM 8989</strain>
    </source>
</reference>
<dbReference type="EMBL" id="AOME01000050">
    <property type="protein sequence ID" value="EMA53704.1"/>
    <property type="molecule type" value="Genomic_DNA"/>
</dbReference>
<evidence type="ECO:0000256" key="10">
    <source>
        <dbReference type="SAM" id="MobiDB-lite"/>
    </source>
</evidence>
<feature type="transmembrane region" description="Helical" evidence="9">
    <location>
        <begin position="189"/>
        <end position="206"/>
    </location>
</feature>
<dbReference type="Proteomes" id="UP000011625">
    <property type="component" value="Unassembled WGS sequence"/>
</dbReference>
<evidence type="ECO:0000313" key="11">
    <source>
        <dbReference type="EMBL" id="EMA53704.1"/>
    </source>
</evidence>
<feature type="transmembrane region" description="Helical" evidence="9">
    <location>
        <begin position="258"/>
        <end position="277"/>
    </location>
</feature>
<dbReference type="GO" id="GO:0035435">
    <property type="term" value="P:phosphate ion transmembrane transport"/>
    <property type="evidence" value="ECO:0007669"/>
    <property type="project" value="TreeGrafter"/>
</dbReference>
<evidence type="ECO:0000256" key="9">
    <source>
        <dbReference type="RuleBase" id="RU363058"/>
    </source>
</evidence>
<feature type="transmembrane region" description="Helical" evidence="9">
    <location>
        <begin position="226"/>
        <end position="246"/>
    </location>
</feature>
<keyword evidence="5 9" id="KW-0592">Phosphate transport</keyword>
<name>M0N9C0_9EURY</name>
<dbReference type="STRING" id="1227456.C450_07342"/>
<proteinExistence type="inferred from homology"/>
<dbReference type="OrthoDB" id="101311at2157"/>
<dbReference type="GO" id="GO:0016020">
    <property type="term" value="C:membrane"/>
    <property type="evidence" value="ECO:0007669"/>
    <property type="project" value="UniProtKB-SubCell"/>
</dbReference>
<feature type="transmembrane region" description="Helical" evidence="9">
    <location>
        <begin position="283"/>
        <end position="302"/>
    </location>
</feature>
<feature type="transmembrane region" description="Helical" evidence="9">
    <location>
        <begin position="125"/>
        <end position="148"/>
    </location>
</feature>
<feature type="transmembrane region" description="Helical" evidence="9">
    <location>
        <begin position="418"/>
        <end position="439"/>
    </location>
</feature>
<organism evidence="11 12">
    <name type="scientific">Halococcus salifodinae DSM 8989</name>
    <dbReference type="NCBI Taxonomy" id="1227456"/>
    <lineage>
        <taxon>Archaea</taxon>
        <taxon>Methanobacteriati</taxon>
        <taxon>Methanobacteriota</taxon>
        <taxon>Stenosarchaea group</taxon>
        <taxon>Halobacteria</taxon>
        <taxon>Halobacteriales</taxon>
        <taxon>Halococcaceae</taxon>
        <taxon>Halococcus</taxon>
    </lineage>
</organism>
<feature type="region of interest" description="Disordered" evidence="10">
    <location>
        <begin position="322"/>
        <end position="397"/>
    </location>
</feature>
<feature type="compositionally biased region" description="Basic and acidic residues" evidence="10">
    <location>
        <begin position="338"/>
        <end position="351"/>
    </location>
</feature>
<keyword evidence="6 9" id="KW-0812">Transmembrane</keyword>
<feature type="transmembrane region" description="Helical" evidence="9">
    <location>
        <begin position="75"/>
        <end position="97"/>
    </location>
</feature>
<gene>
    <name evidence="11" type="ORF">C450_07342</name>
</gene>
<keyword evidence="8 9" id="KW-0472">Membrane</keyword>
<dbReference type="PANTHER" id="PTHR11101">
    <property type="entry name" value="PHOSPHATE TRANSPORTER"/>
    <property type="match status" value="1"/>
</dbReference>
<evidence type="ECO:0000256" key="8">
    <source>
        <dbReference type="ARBA" id="ARBA00023136"/>
    </source>
</evidence>
<evidence type="ECO:0000256" key="2">
    <source>
        <dbReference type="ARBA" id="ARBA00004141"/>
    </source>
</evidence>
<comment type="function">
    <text evidence="1">Potential transporter for phosphate.</text>
</comment>
<protein>
    <recommendedName>
        <fullName evidence="9">Phosphate transporter</fullName>
    </recommendedName>
</protein>
<comment type="caution">
    <text evidence="11">The sequence shown here is derived from an EMBL/GenBank/DDBJ whole genome shotgun (WGS) entry which is preliminary data.</text>
</comment>
<evidence type="ECO:0000256" key="3">
    <source>
        <dbReference type="ARBA" id="ARBA00009916"/>
    </source>
</evidence>
<evidence type="ECO:0000256" key="5">
    <source>
        <dbReference type="ARBA" id="ARBA00022592"/>
    </source>
</evidence>
<dbReference type="RefSeq" id="WP_005041986.1">
    <property type="nucleotide sequence ID" value="NZ_AOME01000050.1"/>
</dbReference>
<feature type="transmembrane region" description="Helical" evidence="9">
    <location>
        <begin position="44"/>
        <end position="63"/>
    </location>
</feature>
<evidence type="ECO:0000256" key="1">
    <source>
        <dbReference type="ARBA" id="ARBA00001981"/>
    </source>
</evidence>
<keyword evidence="12" id="KW-1185">Reference proteome</keyword>